<keyword evidence="4" id="KW-1185">Reference proteome</keyword>
<feature type="transmembrane region" description="Helical" evidence="1">
    <location>
        <begin position="196"/>
        <end position="214"/>
    </location>
</feature>
<sequence>MGWGAGGPCHHAGMIARPPVVLPLLASIAFLVLTGLVLAGWAPLDSFDAATSEAFRRYGDRHPGLVSVLRITTDISATVPYLLIGAVASGGLLARGERRLATCCAAVTVLVPVLWGLLHWGVHHPRPLDGFVVVHSNGFPSGHTSNATATALTAVLLLWPSLARTGRVVAVSLAALFAIFIGVTRLALLAHWPADVFGGWLLGLAVVPLTVYATDRFVSRRPVPVLVTGRGAGTANRPDSS</sequence>
<reference evidence="3 4" key="1">
    <citation type="submission" date="2018-10" db="EMBL/GenBank/DDBJ databases">
        <title>Sequencing the genomes of 1000 actinobacteria strains.</title>
        <authorList>
            <person name="Klenk H.-P."/>
        </authorList>
    </citation>
    <scope>NUCLEOTIDE SEQUENCE [LARGE SCALE GENOMIC DNA]</scope>
    <source>
        <strain evidence="3 4">DSM 45175</strain>
    </source>
</reference>
<feature type="transmembrane region" description="Helical" evidence="1">
    <location>
        <begin position="169"/>
        <end position="190"/>
    </location>
</feature>
<name>A0A495JFH5_9ACTN</name>
<keyword evidence="1" id="KW-0472">Membrane</keyword>
<keyword evidence="1" id="KW-0812">Transmembrane</keyword>
<evidence type="ECO:0000313" key="3">
    <source>
        <dbReference type="EMBL" id="RKR87481.1"/>
    </source>
</evidence>
<dbReference type="Proteomes" id="UP000277671">
    <property type="component" value="Unassembled WGS sequence"/>
</dbReference>
<feature type="transmembrane region" description="Helical" evidence="1">
    <location>
        <begin position="75"/>
        <end position="93"/>
    </location>
</feature>
<dbReference type="EMBL" id="RBKT01000001">
    <property type="protein sequence ID" value="RKR87481.1"/>
    <property type="molecule type" value="Genomic_DNA"/>
</dbReference>
<dbReference type="SUPFAM" id="SSF48317">
    <property type="entry name" value="Acid phosphatase/Vanadium-dependent haloperoxidase"/>
    <property type="match status" value="1"/>
</dbReference>
<comment type="caution">
    <text evidence="3">The sequence shown here is derived from an EMBL/GenBank/DDBJ whole genome shotgun (WGS) entry which is preliminary data.</text>
</comment>
<evidence type="ECO:0000259" key="2">
    <source>
        <dbReference type="SMART" id="SM00014"/>
    </source>
</evidence>
<dbReference type="SMART" id="SM00014">
    <property type="entry name" value="acidPPc"/>
    <property type="match status" value="1"/>
</dbReference>
<dbReference type="InterPro" id="IPR000326">
    <property type="entry name" value="PAP2/HPO"/>
</dbReference>
<evidence type="ECO:0000313" key="4">
    <source>
        <dbReference type="Proteomes" id="UP000277671"/>
    </source>
</evidence>
<feature type="transmembrane region" description="Helical" evidence="1">
    <location>
        <begin position="142"/>
        <end position="162"/>
    </location>
</feature>
<dbReference type="Pfam" id="PF01569">
    <property type="entry name" value="PAP2"/>
    <property type="match status" value="1"/>
</dbReference>
<gene>
    <name evidence="3" type="ORF">BDK92_1759</name>
</gene>
<feature type="domain" description="Phosphatidic acid phosphatase type 2/haloperoxidase" evidence="2">
    <location>
        <begin position="101"/>
        <end position="211"/>
    </location>
</feature>
<accession>A0A495JFH5</accession>
<dbReference type="AlphaFoldDB" id="A0A495JFH5"/>
<dbReference type="CDD" id="cd03392">
    <property type="entry name" value="PAP2_like_2"/>
    <property type="match status" value="1"/>
</dbReference>
<feature type="transmembrane region" description="Helical" evidence="1">
    <location>
        <begin position="100"/>
        <end position="122"/>
    </location>
</feature>
<evidence type="ECO:0000256" key="1">
    <source>
        <dbReference type="SAM" id="Phobius"/>
    </source>
</evidence>
<keyword evidence="1" id="KW-1133">Transmembrane helix</keyword>
<dbReference type="PANTHER" id="PTHR14969">
    <property type="entry name" value="SPHINGOSINE-1-PHOSPHATE PHOSPHOHYDROLASE"/>
    <property type="match status" value="1"/>
</dbReference>
<dbReference type="PANTHER" id="PTHR14969:SF13">
    <property type="entry name" value="AT30094P"/>
    <property type="match status" value="1"/>
</dbReference>
<feature type="transmembrane region" description="Helical" evidence="1">
    <location>
        <begin position="20"/>
        <end position="42"/>
    </location>
</feature>
<dbReference type="InterPro" id="IPR036938">
    <property type="entry name" value="PAP2/HPO_sf"/>
</dbReference>
<dbReference type="Gene3D" id="1.20.144.10">
    <property type="entry name" value="Phosphatidic acid phosphatase type 2/haloperoxidase"/>
    <property type="match status" value="1"/>
</dbReference>
<protein>
    <submittedName>
        <fullName evidence="3">Undecaprenyl-diphosphatase</fullName>
    </submittedName>
</protein>
<proteinExistence type="predicted"/>
<organism evidence="3 4">
    <name type="scientific">Micromonospora pisi</name>
    <dbReference type="NCBI Taxonomy" id="589240"/>
    <lineage>
        <taxon>Bacteria</taxon>
        <taxon>Bacillati</taxon>
        <taxon>Actinomycetota</taxon>
        <taxon>Actinomycetes</taxon>
        <taxon>Micromonosporales</taxon>
        <taxon>Micromonosporaceae</taxon>
        <taxon>Micromonospora</taxon>
    </lineage>
</organism>